<keyword evidence="4" id="KW-1185">Reference proteome</keyword>
<feature type="compositionally biased region" description="Polar residues" evidence="1">
    <location>
        <begin position="69"/>
        <end position="102"/>
    </location>
</feature>
<comment type="caution">
    <text evidence="3">The sequence shown here is derived from an EMBL/GenBank/DDBJ whole genome shotgun (WGS) entry which is preliminary data.</text>
</comment>
<evidence type="ECO:0000313" key="4">
    <source>
        <dbReference type="Proteomes" id="UP001519887"/>
    </source>
</evidence>
<feature type="non-terminal residue" evidence="3">
    <location>
        <position position="191"/>
    </location>
</feature>
<keyword evidence="2" id="KW-0472">Membrane</keyword>
<protein>
    <submittedName>
        <fullName evidence="3">Uncharacterized protein</fullName>
    </submittedName>
</protein>
<reference evidence="3 4" key="1">
    <citation type="submission" date="2021-07" db="EMBL/GenBank/DDBJ databases">
        <title>Paenibacillus radiodurans sp. nov., isolated from the southeastern edge of Tengger Desert.</title>
        <authorList>
            <person name="Zhang G."/>
        </authorList>
    </citation>
    <scope>NUCLEOTIDE SEQUENCE [LARGE SCALE GENOMIC DNA]</scope>
    <source>
        <strain evidence="3 4">CCM 7311</strain>
    </source>
</reference>
<proteinExistence type="predicted"/>
<keyword evidence="2" id="KW-0812">Transmembrane</keyword>
<gene>
    <name evidence="3" type="ORF">K0U00_26865</name>
</gene>
<feature type="region of interest" description="Disordered" evidence="1">
    <location>
        <begin position="63"/>
        <end position="191"/>
    </location>
</feature>
<sequence>MWKMAGWLGRAVAAGLIISFLSIWTTGYVVNSYVETLLKQYNIPLEQTPFAMSGVWGGLWGADQAPEKSASQETASGNQESENQESDNASQTGSEADSTAGTDDSVIPGLGDSSSNTDNTVTEEDSTAEAGDSSGSSSDGAGEEPSGNSDVTSTSETSGGSGTPPADEDAAGPGGEDTPLAVDAFGDEPGT</sequence>
<dbReference type="EMBL" id="JAHZIK010000924">
    <property type="protein sequence ID" value="MBW7457669.1"/>
    <property type="molecule type" value="Genomic_DNA"/>
</dbReference>
<dbReference type="Proteomes" id="UP001519887">
    <property type="component" value="Unassembled WGS sequence"/>
</dbReference>
<name>A0ABS7C9P8_9BACL</name>
<evidence type="ECO:0000256" key="1">
    <source>
        <dbReference type="SAM" id="MobiDB-lite"/>
    </source>
</evidence>
<keyword evidence="2" id="KW-1133">Transmembrane helix</keyword>
<evidence type="ECO:0000313" key="3">
    <source>
        <dbReference type="EMBL" id="MBW7457669.1"/>
    </source>
</evidence>
<accession>A0ABS7C9P8</accession>
<feature type="compositionally biased region" description="Low complexity" evidence="1">
    <location>
        <begin position="128"/>
        <end position="158"/>
    </location>
</feature>
<organism evidence="3 4">
    <name type="scientific">Paenibacillus sepulcri</name>
    <dbReference type="NCBI Taxonomy" id="359917"/>
    <lineage>
        <taxon>Bacteria</taxon>
        <taxon>Bacillati</taxon>
        <taxon>Bacillota</taxon>
        <taxon>Bacilli</taxon>
        <taxon>Bacillales</taxon>
        <taxon>Paenibacillaceae</taxon>
        <taxon>Paenibacillus</taxon>
    </lineage>
</organism>
<feature type="transmembrane region" description="Helical" evidence="2">
    <location>
        <begin position="7"/>
        <end position="30"/>
    </location>
</feature>
<evidence type="ECO:0000256" key="2">
    <source>
        <dbReference type="SAM" id="Phobius"/>
    </source>
</evidence>